<dbReference type="KEGG" id="aprs:BI364_13125"/>
<dbReference type="SUPFAM" id="SSF53335">
    <property type="entry name" value="S-adenosyl-L-methionine-dependent methyltransferases"/>
    <property type="match status" value="1"/>
</dbReference>
<dbReference type="GO" id="GO:0008168">
    <property type="term" value="F:methyltransferase activity"/>
    <property type="evidence" value="ECO:0007669"/>
    <property type="project" value="UniProtKB-KW"/>
</dbReference>
<keyword evidence="2" id="KW-1185">Reference proteome</keyword>
<dbReference type="InterPro" id="IPR029063">
    <property type="entry name" value="SAM-dependent_MTases_sf"/>
</dbReference>
<accession>A0A1D8IQJ4</accession>
<gene>
    <name evidence="1" type="ORF">BI364_13125</name>
</gene>
<sequence>MNLRDDARVLWTLLRGQPGGATHAERLNRFYAPQATRYDDFRERLLHGRGDLLAALATHLPSRGGRLIELGAGTGHNLAYLGDRVDTLACAELVDVCAPLLAQAQRRWSGHDNVVVREADATRYRPEHPVDAVYLAYALTMIPDWYEAVDNALEMLRPGGVLGVVDFYVSRPHPAPGRVRHGALARHFWPAWFGHDGVRPSADHLPYLTRRLEVLRIDERRAPVPYLPGLRMPYYLFVGRKV</sequence>
<dbReference type="EMBL" id="CP017415">
    <property type="protein sequence ID" value="AOU98780.1"/>
    <property type="molecule type" value="Genomic_DNA"/>
</dbReference>
<evidence type="ECO:0000313" key="2">
    <source>
        <dbReference type="Proteomes" id="UP000095401"/>
    </source>
</evidence>
<evidence type="ECO:0000313" key="1">
    <source>
        <dbReference type="EMBL" id="AOU98780.1"/>
    </source>
</evidence>
<dbReference type="PANTHER" id="PTHR47473:SF1">
    <property type="entry name" value="METHYLTRANSFERASE DOMAIN-CONTAINING PROTEIN"/>
    <property type="match status" value="1"/>
</dbReference>
<dbReference type="PANTHER" id="PTHR47473">
    <property type="entry name" value="BTA1P"/>
    <property type="match status" value="1"/>
</dbReference>
<keyword evidence="1" id="KW-0489">Methyltransferase</keyword>
<dbReference type="AlphaFoldDB" id="A0A1D8IQJ4"/>
<keyword evidence="1" id="KW-0808">Transferase</keyword>
<name>A0A1D8IQJ4_9GAMM</name>
<dbReference type="RefSeq" id="WP_070079136.1">
    <property type="nucleotide sequence ID" value="NZ_CP017415.1"/>
</dbReference>
<protein>
    <submittedName>
        <fullName evidence="1">Methyltransferase type 12</fullName>
    </submittedName>
</protein>
<dbReference type="Gene3D" id="3.40.50.150">
    <property type="entry name" value="Vaccinia Virus protein VP39"/>
    <property type="match status" value="1"/>
</dbReference>
<dbReference type="CDD" id="cd02440">
    <property type="entry name" value="AdoMet_MTases"/>
    <property type="match status" value="1"/>
</dbReference>
<organism evidence="1 2">
    <name type="scientific">Acidihalobacter yilgarnensis</name>
    <dbReference type="NCBI Taxonomy" id="2819280"/>
    <lineage>
        <taxon>Bacteria</taxon>
        <taxon>Pseudomonadati</taxon>
        <taxon>Pseudomonadota</taxon>
        <taxon>Gammaproteobacteria</taxon>
        <taxon>Chromatiales</taxon>
        <taxon>Ectothiorhodospiraceae</taxon>
        <taxon>Acidihalobacter</taxon>
    </lineage>
</organism>
<reference evidence="2" key="1">
    <citation type="submission" date="2016-09" db="EMBL/GenBank/DDBJ databases">
        <title>Acidihalobacter prosperus F5.</title>
        <authorList>
            <person name="Khaleque H.N."/>
            <person name="Ramsay J.P."/>
            <person name="Kaksonen A.H."/>
            <person name="Boxall N.J."/>
            <person name="Watkin E.L.J."/>
        </authorList>
    </citation>
    <scope>NUCLEOTIDE SEQUENCE [LARGE SCALE GENOMIC DNA]</scope>
    <source>
        <strain evidence="2">F5</strain>
    </source>
</reference>
<dbReference type="Pfam" id="PF13489">
    <property type="entry name" value="Methyltransf_23"/>
    <property type="match status" value="1"/>
</dbReference>
<proteinExistence type="predicted"/>
<dbReference type="Proteomes" id="UP000095401">
    <property type="component" value="Chromosome"/>
</dbReference>
<dbReference type="GO" id="GO:0032259">
    <property type="term" value="P:methylation"/>
    <property type="evidence" value="ECO:0007669"/>
    <property type="project" value="UniProtKB-KW"/>
</dbReference>